<sequence>MRAESPHPGLAPKKYKTNPIKEDYKIGSKVLGVGINGKVVECENIESGEKFALKILRDVPKAKREAELHFLACTHPNIVKIYEVYENTYNGIACLFLIMECMTGGELFTRIQDRAVAAFTEREASNIMYSVCSAIAYLHKLGIAHRDIKPENLLYSAPGDVGVLKLTDFGFAKRATGDDDKVLATPLYTPYYSSPEVFGSQKYDKSCDVWSVGVITYILLCGYPPFFSTHGLPISPGMKSRIRAGQYNFSGPEWDRVSEAAKDLIRRCLITDPAERATIEQVMAHKWITHYNKNPITPLATTQVLREEQNNWNDMSDEMENALASMRVDDVHIKRMGEAKNSLLEKRRNNPSASKKSGK</sequence>
<keyword evidence="7 12" id="KW-0547">Nucleotide-binding</keyword>
<accession>A0AAD4NF14</accession>
<dbReference type="SMART" id="SM00220">
    <property type="entry name" value="S_TKc"/>
    <property type="match status" value="1"/>
</dbReference>
<evidence type="ECO:0000256" key="13">
    <source>
        <dbReference type="RuleBase" id="RU000304"/>
    </source>
</evidence>
<evidence type="ECO:0000256" key="14">
    <source>
        <dbReference type="SAM" id="MobiDB-lite"/>
    </source>
</evidence>
<dbReference type="InterPro" id="IPR027442">
    <property type="entry name" value="MAPKAPK_C"/>
</dbReference>
<dbReference type="InterPro" id="IPR000719">
    <property type="entry name" value="Prot_kinase_dom"/>
</dbReference>
<keyword evidence="5" id="KW-0597">Phosphoprotein</keyword>
<name>A0AAD4NF14_9BILA</name>
<comment type="caution">
    <text evidence="16">The sequence shown here is derived from an EMBL/GenBank/DDBJ whole genome shotgun (WGS) entry which is preliminary data.</text>
</comment>
<dbReference type="Proteomes" id="UP001201812">
    <property type="component" value="Unassembled WGS sequence"/>
</dbReference>
<dbReference type="PANTHER" id="PTHR24347">
    <property type="entry name" value="SERINE/THREONINE-PROTEIN KINASE"/>
    <property type="match status" value="1"/>
</dbReference>
<dbReference type="AlphaFoldDB" id="A0AAD4NF14"/>
<evidence type="ECO:0000256" key="7">
    <source>
        <dbReference type="ARBA" id="ARBA00022741"/>
    </source>
</evidence>
<comment type="catalytic activity">
    <reaction evidence="11">
        <text>L-seryl-[protein] + ATP = O-phospho-L-seryl-[protein] + ADP + H(+)</text>
        <dbReference type="Rhea" id="RHEA:17989"/>
        <dbReference type="Rhea" id="RHEA-COMP:9863"/>
        <dbReference type="Rhea" id="RHEA-COMP:11604"/>
        <dbReference type="ChEBI" id="CHEBI:15378"/>
        <dbReference type="ChEBI" id="CHEBI:29999"/>
        <dbReference type="ChEBI" id="CHEBI:30616"/>
        <dbReference type="ChEBI" id="CHEBI:83421"/>
        <dbReference type="ChEBI" id="CHEBI:456216"/>
        <dbReference type="EC" id="2.7.11.1"/>
    </reaction>
</comment>
<evidence type="ECO:0000313" key="16">
    <source>
        <dbReference type="EMBL" id="KAI1722201.1"/>
    </source>
</evidence>
<dbReference type="CDD" id="cd14089">
    <property type="entry name" value="STKc_MAPKAPK"/>
    <property type="match status" value="1"/>
</dbReference>
<feature type="domain" description="Protein kinase" evidence="15">
    <location>
        <begin position="25"/>
        <end position="288"/>
    </location>
</feature>
<keyword evidence="17" id="KW-1185">Reference proteome</keyword>
<dbReference type="PROSITE" id="PS00108">
    <property type="entry name" value="PROTEIN_KINASE_ST"/>
    <property type="match status" value="1"/>
</dbReference>
<evidence type="ECO:0000313" key="17">
    <source>
        <dbReference type="Proteomes" id="UP001201812"/>
    </source>
</evidence>
<keyword evidence="6" id="KW-0808">Transferase</keyword>
<dbReference type="GO" id="GO:0004674">
    <property type="term" value="F:protein serine/threonine kinase activity"/>
    <property type="evidence" value="ECO:0007669"/>
    <property type="project" value="UniProtKB-KW"/>
</dbReference>
<keyword evidence="8 16" id="KW-0418">Kinase</keyword>
<feature type="region of interest" description="Disordered" evidence="14">
    <location>
        <begin position="339"/>
        <end position="359"/>
    </location>
</feature>
<dbReference type="FunFam" id="1.10.510.10:FF:000571">
    <property type="entry name" value="Maternal embryonic leucine zipper kinase"/>
    <property type="match status" value="1"/>
</dbReference>
<evidence type="ECO:0000256" key="4">
    <source>
        <dbReference type="ARBA" id="ARBA00022527"/>
    </source>
</evidence>
<dbReference type="EMBL" id="JAKKPZ010000004">
    <property type="protein sequence ID" value="KAI1722201.1"/>
    <property type="molecule type" value="Genomic_DNA"/>
</dbReference>
<dbReference type="Pfam" id="PF00069">
    <property type="entry name" value="Pkinase"/>
    <property type="match status" value="1"/>
</dbReference>
<dbReference type="InterPro" id="IPR011009">
    <property type="entry name" value="Kinase-like_dom_sf"/>
</dbReference>
<dbReference type="Gene3D" id="4.10.1170.10">
    <property type="entry name" value="MAP kinase activated protein kinase 2"/>
    <property type="match status" value="1"/>
</dbReference>
<dbReference type="EC" id="2.7.11.1" evidence="3"/>
<comment type="cofactor">
    <cofactor evidence="1">
        <name>Mg(2+)</name>
        <dbReference type="ChEBI" id="CHEBI:18420"/>
    </cofactor>
</comment>
<dbReference type="InterPro" id="IPR008271">
    <property type="entry name" value="Ser/Thr_kinase_AS"/>
</dbReference>
<evidence type="ECO:0000256" key="12">
    <source>
        <dbReference type="PROSITE-ProRule" id="PRU10141"/>
    </source>
</evidence>
<dbReference type="GO" id="GO:0019901">
    <property type="term" value="F:protein kinase binding"/>
    <property type="evidence" value="ECO:0007669"/>
    <property type="project" value="UniProtKB-ARBA"/>
</dbReference>
<feature type="compositionally biased region" description="Basic and acidic residues" evidence="14">
    <location>
        <begin position="339"/>
        <end position="348"/>
    </location>
</feature>
<dbReference type="GO" id="GO:0005524">
    <property type="term" value="F:ATP binding"/>
    <property type="evidence" value="ECO:0007669"/>
    <property type="project" value="UniProtKB-UniRule"/>
</dbReference>
<protein>
    <recommendedName>
        <fullName evidence="3">non-specific serine/threonine protein kinase</fullName>
        <ecNumber evidence="3">2.7.11.1</ecNumber>
    </recommendedName>
</protein>
<keyword evidence="9 12" id="KW-0067">ATP-binding</keyword>
<dbReference type="Gene3D" id="3.30.200.20">
    <property type="entry name" value="Phosphorylase Kinase, domain 1"/>
    <property type="match status" value="1"/>
</dbReference>
<feature type="binding site" evidence="12">
    <location>
        <position position="54"/>
    </location>
    <ligand>
        <name>ATP</name>
        <dbReference type="ChEBI" id="CHEBI:30616"/>
    </ligand>
</feature>
<evidence type="ECO:0000256" key="2">
    <source>
        <dbReference type="ARBA" id="ARBA00006692"/>
    </source>
</evidence>
<evidence type="ECO:0000256" key="3">
    <source>
        <dbReference type="ARBA" id="ARBA00012513"/>
    </source>
</evidence>
<keyword evidence="4 13" id="KW-0723">Serine/threonine-protein kinase</keyword>
<evidence type="ECO:0000256" key="1">
    <source>
        <dbReference type="ARBA" id="ARBA00001946"/>
    </source>
</evidence>
<evidence type="ECO:0000256" key="5">
    <source>
        <dbReference type="ARBA" id="ARBA00022553"/>
    </source>
</evidence>
<evidence type="ECO:0000256" key="11">
    <source>
        <dbReference type="ARBA" id="ARBA00048679"/>
    </source>
</evidence>
<organism evidence="16 17">
    <name type="scientific">Ditylenchus destructor</name>
    <dbReference type="NCBI Taxonomy" id="166010"/>
    <lineage>
        <taxon>Eukaryota</taxon>
        <taxon>Metazoa</taxon>
        <taxon>Ecdysozoa</taxon>
        <taxon>Nematoda</taxon>
        <taxon>Chromadorea</taxon>
        <taxon>Rhabditida</taxon>
        <taxon>Tylenchina</taxon>
        <taxon>Tylenchomorpha</taxon>
        <taxon>Sphaerularioidea</taxon>
        <taxon>Anguinidae</taxon>
        <taxon>Anguininae</taxon>
        <taxon>Ditylenchus</taxon>
    </lineage>
</organism>
<evidence type="ECO:0000256" key="8">
    <source>
        <dbReference type="ARBA" id="ARBA00022777"/>
    </source>
</evidence>
<dbReference type="PROSITE" id="PS00107">
    <property type="entry name" value="PROTEIN_KINASE_ATP"/>
    <property type="match status" value="1"/>
</dbReference>
<proteinExistence type="inferred from homology"/>
<evidence type="ECO:0000256" key="6">
    <source>
        <dbReference type="ARBA" id="ARBA00022679"/>
    </source>
</evidence>
<evidence type="ECO:0000256" key="9">
    <source>
        <dbReference type="ARBA" id="ARBA00022840"/>
    </source>
</evidence>
<dbReference type="GO" id="GO:0035095">
    <property type="term" value="P:behavioral response to nicotine"/>
    <property type="evidence" value="ECO:0007669"/>
    <property type="project" value="UniProtKB-ARBA"/>
</dbReference>
<dbReference type="FunFam" id="3.30.200.20:FF:000156">
    <property type="entry name" value="MAP kinase-activated protein kinase 3"/>
    <property type="match status" value="1"/>
</dbReference>
<comment type="catalytic activity">
    <reaction evidence="10">
        <text>L-threonyl-[protein] + ATP = O-phospho-L-threonyl-[protein] + ADP + H(+)</text>
        <dbReference type="Rhea" id="RHEA:46608"/>
        <dbReference type="Rhea" id="RHEA-COMP:11060"/>
        <dbReference type="Rhea" id="RHEA-COMP:11605"/>
        <dbReference type="ChEBI" id="CHEBI:15378"/>
        <dbReference type="ChEBI" id="CHEBI:30013"/>
        <dbReference type="ChEBI" id="CHEBI:30616"/>
        <dbReference type="ChEBI" id="CHEBI:61977"/>
        <dbReference type="ChEBI" id="CHEBI:456216"/>
        <dbReference type="EC" id="2.7.11.1"/>
    </reaction>
</comment>
<evidence type="ECO:0000256" key="10">
    <source>
        <dbReference type="ARBA" id="ARBA00047899"/>
    </source>
</evidence>
<evidence type="ECO:0000259" key="15">
    <source>
        <dbReference type="PROSITE" id="PS50011"/>
    </source>
</evidence>
<reference evidence="16" key="1">
    <citation type="submission" date="2022-01" db="EMBL/GenBank/DDBJ databases">
        <title>Genome Sequence Resource for Two Populations of Ditylenchus destructor, the Migratory Endoparasitic Phytonematode.</title>
        <authorList>
            <person name="Zhang H."/>
            <person name="Lin R."/>
            <person name="Xie B."/>
        </authorList>
    </citation>
    <scope>NUCLEOTIDE SEQUENCE</scope>
    <source>
        <strain evidence="16">BazhouSP</strain>
    </source>
</reference>
<dbReference type="Gene3D" id="1.10.510.10">
    <property type="entry name" value="Transferase(Phosphotransferase) domain 1"/>
    <property type="match status" value="1"/>
</dbReference>
<comment type="similarity">
    <text evidence="2">Belongs to the protein kinase superfamily. CAMK Ser/Thr protein kinase family.</text>
</comment>
<dbReference type="InterPro" id="IPR017441">
    <property type="entry name" value="Protein_kinase_ATP_BS"/>
</dbReference>
<gene>
    <name evidence="16" type="ORF">DdX_04509</name>
</gene>
<dbReference type="SUPFAM" id="SSF56112">
    <property type="entry name" value="Protein kinase-like (PK-like)"/>
    <property type="match status" value="1"/>
</dbReference>
<dbReference type="PROSITE" id="PS50011">
    <property type="entry name" value="PROTEIN_KINASE_DOM"/>
    <property type="match status" value="1"/>
</dbReference>
<feature type="compositionally biased region" description="Polar residues" evidence="14">
    <location>
        <begin position="350"/>
        <end position="359"/>
    </location>
</feature>